<evidence type="ECO:0000313" key="9">
    <source>
        <dbReference type="Proteomes" id="UP000223759"/>
    </source>
</evidence>
<dbReference type="NCBIfam" id="NF002058">
    <property type="entry name" value="PRK00888.1"/>
    <property type="match status" value="1"/>
</dbReference>
<evidence type="ECO:0000256" key="7">
    <source>
        <dbReference type="HAMAP-Rule" id="MF_00599"/>
    </source>
</evidence>
<accession>A0A1R3VMS6</accession>
<dbReference type="Pfam" id="PF04977">
    <property type="entry name" value="DivIC"/>
    <property type="match status" value="1"/>
</dbReference>
<organism evidence="8 9">
    <name type="scientific">Ectothiorhodosinus mongolicus</name>
    <dbReference type="NCBI Taxonomy" id="233100"/>
    <lineage>
        <taxon>Bacteria</taxon>
        <taxon>Pseudomonadati</taxon>
        <taxon>Pseudomonadota</taxon>
        <taxon>Gammaproteobacteria</taxon>
        <taxon>Chromatiales</taxon>
        <taxon>Ectothiorhodospiraceae</taxon>
        <taxon>Ectothiorhodosinus</taxon>
    </lineage>
</organism>
<evidence type="ECO:0000256" key="1">
    <source>
        <dbReference type="ARBA" id="ARBA00022475"/>
    </source>
</evidence>
<dbReference type="AlphaFoldDB" id="A0A1R3VMS6"/>
<dbReference type="RefSeq" id="WP_076754318.1">
    <property type="nucleotide sequence ID" value="NZ_CP023018.1"/>
</dbReference>
<dbReference type="InterPro" id="IPR007060">
    <property type="entry name" value="FtsL/DivIC"/>
</dbReference>
<dbReference type="PANTHER" id="PTHR37485:SF1">
    <property type="entry name" value="CELL DIVISION PROTEIN FTSB"/>
    <property type="match status" value="1"/>
</dbReference>
<dbReference type="HAMAP" id="MF_00599">
    <property type="entry name" value="FtsB"/>
    <property type="match status" value="1"/>
</dbReference>
<comment type="similarity">
    <text evidence="7">Belongs to the FtsB family.</text>
</comment>
<comment type="subcellular location">
    <subcellularLocation>
        <location evidence="7">Cell inner membrane</location>
        <topology evidence="7">Single-pass type II membrane protein</topology>
    </subcellularLocation>
    <text evidence="7">Localizes to the division septum.</text>
</comment>
<evidence type="ECO:0000256" key="5">
    <source>
        <dbReference type="ARBA" id="ARBA00023136"/>
    </source>
</evidence>
<sequence length="95" mass="10596">MRLVLIGLALVVLGLQAKLWFGEGSIPEVLQLRVAVTEQEASNELLRLRNQALQAEVDDLKTGLDAIEERARLEMGMVGEGETFFHIVTQPRQEP</sequence>
<keyword evidence="3 7" id="KW-0812">Transmembrane</keyword>
<keyword evidence="9" id="KW-1185">Reference proteome</keyword>
<dbReference type="GO" id="GO:0030428">
    <property type="term" value="C:cell septum"/>
    <property type="evidence" value="ECO:0007669"/>
    <property type="project" value="TreeGrafter"/>
</dbReference>
<evidence type="ECO:0000313" key="8">
    <source>
        <dbReference type="EMBL" id="SIT65846.1"/>
    </source>
</evidence>
<comment type="function">
    <text evidence="7">Essential cell division protein. May link together the upstream cell division proteins, which are predominantly cytoplasmic, with the downstream cell division proteins, which are predominantly periplasmic.</text>
</comment>
<dbReference type="InterPro" id="IPR023081">
    <property type="entry name" value="Cell_div_FtsB"/>
</dbReference>
<evidence type="ECO:0000256" key="3">
    <source>
        <dbReference type="ARBA" id="ARBA00022692"/>
    </source>
</evidence>
<dbReference type="OrthoDB" id="7061211at2"/>
<gene>
    <name evidence="7" type="primary">ftsB</name>
    <name evidence="8" type="ORF">SAMN05216526_0301</name>
</gene>
<dbReference type="Proteomes" id="UP000223759">
    <property type="component" value="Unassembled WGS sequence"/>
</dbReference>
<comment type="subunit">
    <text evidence="7">Part of a complex composed of FtsB, FtsL and FtsQ.</text>
</comment>
<dbReference type="PANTHER" id="PTHR37485">
    <property type="entry name" value="CELL DIVISION PROTEIN FTSB"/>
    <property type="match status" value="1"/>
</dbReference>
<dbReference type="GO" id="GO:0043093">
    <property type="term" value="P:FtsZ-dependent cytokinesis"/>
    <property type="evidence" value="ECO:0007669"/>
    <property type="project" value="UniProtKB-UniRule"/>
</dbReference>
<keyword evidence="7" id="KW-0175">Coiled coil</keyword>
<dbReference type="EMBL" id="FTPK01000001">
    <property type="protein sequence ID" value="SIT65846.1"/>
    <property type="molecule type" value="Genomic_DNA"/>
</dbReference>
<keyword evidence="1 7" id="KW-1003">Cell membrane</keyword>
<keyword evidence="6 7" id="KW-0131">Cell cycle</keyword>
<protein>
    <recommendedName>
        <fullName evidence="7">Cell division protein FtsB</fullName>
    </recommendedName>
</protein>
<dbReference type="STRING" id="233100.SAMN05216526_0301"/>
<keyword evidence="5 7" id="KW-0472">Membrane</keyword>
<feature type="topological domain" description="Cytoplasmic" evidence="7">
    <location>
        <begin position="1"/>
        <end position="3"/>
    </location>
</feature>
<feature type="topological domain" description="Periplasmic" evidence="7">
    <location>
        <begin position="22"/>
        <end position="95"/>
    </location>
</feature>
<keyword evidence="4 7" id="KW-1133">Transmembrane helix</keyword>
<name>A0A1R3VMS6_9GAMM</name>
<evidence type="ECO:0000256" key="6">
    <source>
        <dbReference type="ARBA" id="ARBA00023306"/>
    </source>
</evidence>
<keyword evidence="7" id="KW-0997">Cell inner membrane</keyword>
<proteinExistence type="inferred from homology"/>
<dbReference type="GO" id="GO:0032153">
    <property type="term" value="C:cell division site"/>
    <property type="evidence" value="ECO:0007669"/>
    <property type="project" value="UniProtKB-UniRule"/>
</dbReference>
<evidence type="ECO:0000256" key="2">
    <source>
        <dbReference type="ARBA" id="ARBA00022618"/>
    </source>
</evidence>
<reference evidence="8 9" key="1">
    <citation type="submission" date="2017-01" db="EMBL/GenBank/DDBJ databases">
        <authorList>
            <person name="Mah S.A."/>
            <person name="Swanson W.J."/>
            <person name="Moy G.W."/>
            <person name="Vacquier V.D."/>
        </authorList>
    </citation>
    <scope>NUCLEOTIDE SEQUENCE [LARGE SCALE GENOMIC DNA]</scope>
    <source>
        <strain evidence="8 9">M9</strain>
    </source>
</reference>
<dbReference type="GO" id="GO:0005886">
    <property type="term" value="C:plasma membrane"/>
    <property type="evidence" value="ECO:0007669"/>
    <property type="project" value="UniProtKB-SubCell"/>
</dbReference>
<evidence type="ECO:0000256" key="4">
    <source>
        <dbReference type="ARBA" id="ARBA00022989"/>
    </source>
</evidence>
<keyword evidence="2 7" id="KW-0132">Cell division</keyword>
<feature type="coiled-coil region" evidence="7">
    <location>
        <begin position="36"/>
        <end position="70"/>
    </location>
</feature>